<dbReference type="Proteomes" id="UP000552097">
    <property type="component" value="Unassembled WGS sequence"/>
</dbReference>
<name>A0A7W9HJC3_9PSEU</name>
<proteinExistence type="predicted"/>
<dbReference type="RefSeq" id="WP_184920657.1">
    <property type="nucleotide sequence ID" value="NZ_JACHMO010000001.1"/>
</dbReference>
<accession>A0A7W9HJC3</accession>
<evidence type="ECO:0000313" key="2">
    <source>
        <dbReference type="Proteomes" id="UP000552097"/>
    </source>
</evidence>
<comment type="caution">
    <text evidence="1">The sequence shown here is derived from an EMBL/GenBank/DDBJ whole genome shotgun (WGS) entry which is preliminary data.</text>
</comment>
<keyword evidence="2" id="KW-1185">Reference proteome</keyword>
<gene>
    <name evidence="1" type="ORF">F4560_003126</name>
</gene>
<organism evidence="1 2">
    <name type="scientific">Saccharothrix ecbatanensis</name>
    <dbReference type="NCBI Taxonomy" id="1105145"/>
    <lineage>
        <taxon>Bacteria</taxon>
        <taxon>Bacillati</taxon>
        <taxon>Actinomycetota</taxon>
        <taxon>Actinomycetes</taxon>
        <taxon>Pseudonocardiales</taxon>
        <taxon>Pseudonocardiaceae</taxon>
        <taxon>Saccharothrix</taxon>
    </lineage>
</organism>
<protein>
    <submittedName>
        <fullName evidence="1">Uncharacterized protein</fullName>
    </submittedName>
</protein>
<sequence>MTGDVLQRLGGAASQSALAALAGCHVPFSAEAYSPVVNSYQLVVWVLPITELGA</sequence>
<reference evidence="1 2" key="1">
    <citation type="submission" date="2020-08" db="EMBL/GenBank/DDBJ databases">
        <title>Sequencing the genomes of 1000 actinobacteria strains.</title>
        <authorList>
            <person name="Klenk H.-P."/>
        </authorList>
    </citation>
    <scope>NUCLEOTIDE SEQUENCE [LARGE SCALE GENOMIC DNA]</scope>
    <source>
        <strain evidence="1 2">DSM 45486</strain>
    </source>
</reference>
<dbReference type="EMBL" id="JACHMO010000001">
    <property type="protein sequence ID" value="MBB5803358.1"/>
    <property type="molecule type" value="Genomic_DNA"/>
</dbReference>
<dbReference type="AlphaFoldDB" id="A0A7W9HJC3"/>
<evidence type="ECO:0000313" key="1">
    <source>
        <dbReference type="EMBL" id="MBB5803358.1"/>
    </source>
</evidence>